<proteinExistence type="predicted"/>
<name>A0A6C0CIM7_9ZZZZ</name>
<organism evidence="1">
    <name type="scientific">viral metagenome</name>
    <dbReference type="NCBI Taxonomy" id="1070528"/>
    <lineage>
        <taxon>unclassified sequences</taxon>
        <taxon>metagenomes</taxon>
        <taxon>organismal metagenomes</taxon>
    </lineage>
</organism>
<dbReference type="EMBL" id="MN739412">
    <property type="protein sequence ID" value="QHT03514.1"/>
    <property type="molecule type" value="Genomic_DNA"/>
</dbReference>
<dbReference type="AlphaFoldDB" id="A0A6C0CIM7"/>
<accession>A0A6C0CIM7</accession>
<evidence type="ECO:0000313" key="1">
    <source>
        <dbReference type="EMBL" id="QHT03514.1"/>
    </source>
</evidence>
<sequence>MKVTRDKRVINLGVQPVIKNVQPSANTRDMLSVDPKRRGHMINLKKILQPFLNDKMKALGLKLQVANAMLLYSGIDAANYHFANKAIHTPFIEFVLCKIDCHKPADLEKVRNEMVATALVWELKEILSALSTDESCIVTREILRDCKTDASKYFEVCSESPERMSIDFVYGVNSQPFIEIRTLPELRVPILEKYGIFFMPLGYIVTDINIGMSKYGTADWKFRESTLRQCLERSGLSLSFWTFVGLVRRCFPMLAMRKMGVAESVTEMIQESCRNSPSHNGEIVRDLEARMLEELADCKNDKLLASLLSFNELYERCSLLGLMPEDIELRNNLDNTYNNTHMREVRISSLSQK</sequence>
<protein>
    <submittedName>
        <fullName evidence="1">Uncharacterized protein</fullName>
    </submittedName>
</protein>
<reference evidence="1" key="1">
    <citation type="journal article" date="2020" name="Nature">
        <title>Giant virus diversity and host interactions through global metagenomics.</title>
        <authorList>
            <person name="Schulz F."/>
            <person name="Roux S."/>
            <person name="Paez-Espino D."/>
            <person name="Jungbluth S."/>
            <person name="Walsh D.A."/>
            <person name="Denef V.J."/>
            <person name="McMahon K.D."/>
            <person name="Konstantinidis K.T."/>
            <person name="Eloe-Fadrosh E.A."/>
            <person name="Kyrpides N.C."/>
            <person name="Woyke T."/>
        </authorList>
    </citation>
    <scope>NUCLEOTIDE SEQUENCE</scope>
    <source>
        <strain evidence="1">GVMAG-M-3300021079-18</strain>
    </source>
</reference>